<dbReference type="STRING" id="747525.W4JS47"/>
<feature type="non-terminal residue" evidence="8">
    <location>
        <position position="207"/>
    </location>
</feature>
<dbReference type="InterPro" id="IPR011335">
    <property type="entry name" value="Restrct_endonuc-II-like"/>
</dbReference>
<evidence type="ECO:0000313" key="8">
    <source>
        <dbReference type="EMBL" id="ETW76363.1"/>
    </source>
</evidence>
<keyword evidence="9" id="KW-1185">Reference proteome</keyword>
<evidence type="ECO:0000313" key="9">
    <source>
        <dbReference type="Proteomes" id="UP000030671"/>
    </source>
</evidence>
<keyword evidence="6" id="KW-0539">Nucleus</keyword>
<evidence type="ECO:0000256" key="4">
    <source>
        <dbReference type="ARBA" id="ARBA00023125"/>
    </source>
</evidence>
<keyword evidence="3" id="KW-0227">DNA damage</keyword>
<dbReference type="Gene3D" id="1.10.150.20">
    <property type="entry name" value="5' to 3' exonuclease, C-terminal subdomain"/>
    <property type="match status" value="1"/>
</dbReference>
<feature type="domain" description="ERCC1-like central" evidence="7">
    <location>
        <begin position="11"/>
        <end position="124"/>
    </location>
</feature>
<dbReference type="NCBIfam" id="TIGR00597">
    <property type="entry name" value="rad10"/>
    <property type="match status" value="1"/>
</dbReference>
<comment type="similarity">
    <text evidence="2">Belongs to the ERCC1/RAD10/SWI10 family.</text>
</comment>
<accession>W4JS47</accession>
<dbReference type="OrthoDB" id="10262814at2759"/>
<keyword evidence="4" id="KW-0238">DNA-binding</keyword>
<evidence type="ECO:0000256" key="2">
    <source>
        <dbReference type="ARBA" id="ARBA00008283"/>
    </source>
</evidence>
<dbReference type="Pfam" id="PF03834">
    <property type="entry name" value="Rad10"/>
    <property type="match status" value="1"/>
</dbReference>
<dbReference type="PANTHER" id="PTHR12749:SF0">
    <property type="entry name" value="DNA EXCISION REPAIR PROTEIN ERCC-1"/>
    <property type="match status" value="1"/>
</dbReference>
<dbReference type="GO" id="GO:0006302">
    <property type="term" value="P:double-strand break repair"/>
    <property type="evidence" value="ECO:0007669"/>
    <property type="project" value="UniProtKB-ARBA"/>
</dbReference>
<dbReference type="GO" id="GO:0003684">
    <property type="term" value="F:damaged DNA binding"/>
    <property type="evidence" value="ECO:0007669"/>
    <property type="project" value="InterPro"/>
</dbReference>
<dbReference type="GO" id="GO:0000110">
    <property type="term" value="C:nucleotide-excision repair factor 1 complex"/>
    <property type="evidence" value="ECO:0007669"/>
    <property type="project" value="TreeGrafter"/>
</dbReference>
<dbReference type="GO" id="GO:0003697">
    <property type="term" value="F:single-stranded DNA binding"/>
    <property type="evidence" value="ECO:0007669"/>
    <property type="project" value="TreeGrafter"/>
</dbReference>
<dbReference type="GeneID" id="20668925"/>
<protein>
    <recommendedName>
        <fullName evidence="7">ERCC1-like central domain-containing protein</fullName>
    </recommendedName>
</protein>
<evidence type="ECO:0000256" key="6">
    <source>
        <dbReference type="ARBA" id="ARBA00023242"/>
    </source>
</evidence>
<dbReference type="SUPFAM" id="SSF52980">
    <property type="entry name" value="Restriction endonuclease-like"/>
    <property type="match status" value="1"/>
</dbReference>
<organism evidence="8 9">
    <name type="scientific">Heterobasidion irregulare (strain TC 32-1)</name>
    <dbReference type="NCBI Taxonomy" id="747525"/>
    <lineage>
        <taxon>Eukaryota</taxon>
        <taxon>Fungi</taxon>
        <taxon>Dikarya</taxon>
        <taxon>Basidiomycota</taxon>
        <taxon>Agaricomycotina</taxon>
        <taxon>Agaricomycetes</taxon>
        <taxon>Russulales</taxon>
        <taxon>Bondarzewiaceae</taxon>
        <taxon>Heterobasidion</taxon>
        <taxon>Heterobasidion annosum species complex</taxon>
    </lineage>
</organism>
<proteinExistence type="inferred from homology"/>
<dbReference type="GO" id="GO:0006312">
    <property type="term" value="P:mitotic recombination"/>
    <property type="evidence" value="ECO:0007669"/>
    <property type="project" value="TreeGrafter"/>
</dbReference>
<reference evidence="8 9" key="1">
    <citation type="journal article" date="2012" name="New Phytol.">
        <title>Insight into trade-off between wood decay and parasitism from the genome of a fungal forest pathogen.</title>
        <authorList>
            <person name="Olson A."/>
            <person name="Aerts A."/>
            <person name="Asiegbu F."/>
            <person name="Belbahri L."/>
            <person name="Bouzid O."/>
            <person name="Broberg A."/>
            <person name="Canback B."/>
            <person name="Coutinho P.M."/>
            <person name="Cullen D."/>
            <person name="Dalman K."/>
            <person name="Deflorio G."/>
            <person name="van Diepen L.T."/>
            <person name="Dunand C."/>
            <person name="Duplessis S."/>
            <person name="Durling M."/>
            <person name="Gonthier P."/>
            <person name="Grimwood J."/>
            <person name="Fossdal C.G."/>
            <person name="Hansson D."/>
            <person name="Henrissat B."/>
            <person name="Hietala A."/>
            <person name="Himmelstrand K."/>
            <person name="Hoffmeister D."/>
            <person name="Hogberg N."/>
            <person name="James T.Y."/>
            <person name="Karlsson M."/>
            <person name="Kohler A."/>
            <person name="Kues U."/>
            <person name="Lee Y.H."/>
            <person name="Lin Y.C."/>
            <person name="Lind M."/>
            <person name="Lindquist E."/>
            <person name="Lombard V."/>
            <person name="Lucas S."/>
            <person name="Lunden K."/>
            <person name="Morin E."/>
            <person name="Murat C."/>
            <person name="Park J."/>
            <person name="Raffaello T."/>
            <person name="Rouze P."/>
            <person name="Salamov A."/>
            <person name="Schmutz J."/>
            <person name="Solheim H."/>
            <person name="Stahlberg J."/>
            <person name="Velez H."/>
            <person name="de Vries R.P."/>
            <person name="Wiebenga A."/>
            <person name="Woodward S."/>
            <person name="Yakovlev I."/>
            <person name="Garbelotto M."/>
            <person name="Martin F."/>
            <person name="Grigoriev I.V."/>
            <person name="Stenlid J."/>
        </authorList>
    </citation>
    <scope>NUCLEOTIDE SEQUENCE [LARGE SCALE GENOMIC DNA]</scope>
    <source>
        <strain evidence="8 9">TC 32-1</strain>
    </source>
</reference>
<dbReference type="AlphaFoldDB" id="W4JS47"/>
<dbReference type="Pfam" id="PF14520">
    <property type="entry name" value="HHH_5"/>
    <property type="match status" value="1"/>
</dbReference>
<sequence>PPVVQPGTGNNIIINPRQRLNPVLECIRNVGKEFGEILPDFQVGKTTGVLFLSLRYHRLHPEYIHQRIEALGYAYNLRILLLMCDITEHQGHIRELTKMCMINNITIIVTWSADEAGQYLSTFKQFERKPPDLIRERVEREPSAIMRAALTGISRVNKTDVETLRASFGSFANISRATSDELSRLPGFGPKKVARMKDAFNHPFRDS</sequence>
<dbReference type="RefSeq" id="XP_009551282.1">
    <property type="nucleotide sequence ID" value="XM_009552987.1"/>
</dbReference>
<dbReference type="InterPro" id="IPR004579">
    <property type="entry name" value="ERCC1/RAD10/SWI10"/>
</dbReference>
<dbReference type="Gene3D" id="3.40.50.10130">
    <property type="match status" value="1"/>
</dbReference>
<dbReference type="FunFam" id="3.40.50.10130:FF:000001">
    <property type="entry name" value="DNA excision repair protein ERCC-1"/>
    <property type="match status" value="1"/>
</dbReference>
<dbReference type="eggNOG" id="KOG2841">
    <property type="taxonomic scope" value="Eukaryota"/>
</dbReference>
<feature type="non-terminal residue" evidence="8">
    <location>
        <position position="1"/>
    </location>
</feature>
<evidence type="ECO:0000256" key="5">
    <source>
        <dbReference type="ARBA" id="ARBA00023204"/>
    </source>
</evidence>
<dbReference type="EMBL" id="KI925464">
    <property type="protein sequence ID" value="ETW76363.1"/>
    <property type="molecule type" value="Genomic_DNA"/>
</dbReference>
<dbReference type="Proteomes" id="UP000030671">
    <property type="component" value="Unassembled WGS sequence"/>
</dbReference>
<evidence type="ECO:0000256" key="3">
    <source>
        <dbReference type="ARBA" id="ARBA00022763"/>
    </source>
</evidence>
<dbReference type="HOGENOM" id="CLU_041616_3_0_1"/>
<gene>
    <name evidence="8" type="ORF">HETIRDRAFT_242364</name>
</gene>
<dbReference type="PANTHER" id="PTHR12749">
    <property type="entry name" value="EXCISION REPAIR CROSS-COMPLEMENTING 1 ERCC1"/>
    <property type="match status" value="1"/>
</dbReference>
<dbReference type="SUPFAM" id="SSF47781">
    <property type="entry name" value="RuvA domain 2-like"/>
    <property type="match status" value="1"/>
</dbReference>
<evidence type="ECO:0000256" key="1">
    <source>
        <dbReference type="ARBA" id="ARBA00004123"/>
    </source>
</evidence>
<dbReference type="InterPro" id="IPR010994">
    <property type="entry name" value="RuvA_2-like"/>
</dbReference>
<dbReference type="KEGG" id="hir:HETIRDRAFT_242364"/>
<dbReference type="GO" id="GO:0070914">
    <property type="term" value="P:UV-damage excision repair"/>
    <property type="evidence" value="ECO:0007669"/>
    <property type="project" value="TreeGrafter"/>
</dbReference>
<dbReference type="FunCoup" id="W4JS47">
    <property type="interactions" value="68"/>
</dbReference>
<name>W4JS47_HETIT</name>
<comment type="subcellular location">
    <subcellularLocation>
        <location evidence="1">Nucleus</location>
    </subcellularLocation>
</comment>
<dbReference type="GO" id="GO:0070522">
    <property type="term" value="C:ERCC4-ERCC1 complex"/>
    <property type="evidence" value="ECO:0007669"/>
    <property type="project" value="TreeGrafter"/>
</dbReference>
<dbReference type="InParanoid" id="W4JS47"/>
<evidence type="ECO:0000259" key="7">
    <source>
        <dbReference type="Pfam" id="PF03834"/>
    </source>
</evidence>
<dbReference type="CDD" id="cd22325">
    <property type="entry name" value="ERCC1_C-like"/>
    <property type="match status" value="1"/>
</dbReference>
<dbReference type="InterPro" id="IPR047260">
    <property type="entry name" value="ERCC1-like_central_dom"/>
</dbReference>
<keyword evidence="5" id="KW-0234">DNA repair</keyword>